<dbReference type="Proteomes" id="UP000247346">
    <property type="component" value="Unassembled WGS sequence"/>
</dbReference>
<keyword evidence="1" id="KW-0472">Membrane</keyword>
<dbReference type="EMBL" id="MDEK01000003">
    <property type="protein sequence ID" value="PPU84185.1"/>
    <property type="molecule type" value="Genomic_DNA"/>
</dbReference>
<proteinExistence type="predicted"/>
<evidence type="ECO:0000313" key="2">
    <source>
        <dbReference type="EMBL" id="PPU84185.1"/>
    </source>
</evidence>
<dbReference type="GeneID" id="93879243"/>
<evidence type="ECO:0000256" key="1">
    <source>
        <dbReference type="SAM" id="Phobius"/>
    </source>
</evidence>
<evidence type="ECO:0008006" key="4">
    <source>
        <dbReference type="Google" id="ProtNLM"/>
    </source>
</evidence>
<feature type="transmembrane region" description="Helical" evidence="1">
    <location>
        <begin position="106"/>
        <end position="128"/>
    </location>
</feature>
<gene>
    <name evidence="2" type="ORF">XsacCFBP4641_03700</name>
</gene>
<keyword evidence="1" id="KW-0812">Transmembrane</keyword>
<reference evidence="2 3" key="1">
    <citation type="submission" date="2016-08" db="EMBL/GenBank/DDBJ databases">
        <authorList>
            <person name="Seilhamer J.J."/>
        </authorList>
    </citation>
    <scope>NUCLEOTIDE SEQUENCE [LARGE SCALE GENOMIC DNA]</scope>
    <source>
        <strain evidence="2 3">CFBP4641</strain>
    </source>
</reference>
<protein>
    <recommendedName>
        <fullName evidence="4">DUF4157 domain-containing protein</fullName>
    </recommendedName>
</protein>
<keyword evidence="1" id="KW-1133">Transmembrane helix</keyword>
<comment type="caution">
    <text evidence="2">The sequence shown here is derived from an EMBL/GenBank/DDBJ whole genome shotgun (WGS) entry which is preliminary data.</text>
</comment>
<dbReference type="RefSeq" id="WP_010342966.1">
    <property type="nucleotide sequence ID" value="NZ_CP132343.1"/>
</dbReference>
<dbReference type="OrthoDB" id="5959126at2"/>
<organism evidence="2 3">
    <name type="scientific">Xanthomonas sacchari</name>
    <dbReference type="NCBI Taxonomy" id="56458"/>
    <lineage>
        <taxon>Bacteria</taxon>
        <taxon>Pseudomonadati</taxon>
        <taxon>Pseudomonadota</taxon>
        <taxon>Gammaproteobacteria</taxon>
        <taxon>Lysobacterales</taxon>
        <taxon>Lysobacteraceae</taxon>
        <taxon>Xanthomonas</taxon>
    </lineage>
</organism>
<accession>A0A2P5Z744</accession>
<sequence length="151" mass="16600">MKRPLPLAFRRAGIVFGVLWTSPNTVLGVLAGTITLAFGARLRFSRRELALVFERVPLRPRGAMTLGNVILLSADDLDVACATYEHAAGRCRHPAVRLGDHERAHVLQYMLLGPLFLPVYLACGGVSVRNPLERAADRYAMHGRGWWPGTG</sequence>
<evidence type="ECO:0000313" key="3">
    <source>
        <dbReference type="Proteomes" id="UP000247346"/>
    </source>
</evidence>
<feature type="transmembrane region" description="Helical" evidence="1">
    <location>
        <begin position="12"/>
        <end position="38"/>
    </location>
</feature>
<dbReference type="STRING" id="56458.SB85_02605"/>
<dbReference type="AlphaFoldDB" id="A0A2P5Z744"/>
<name>A0A2P5Z744_9XANT</name>